<dbReference type="Proteomes" id="UP000006757">
    <property type="component" value="Unassembled WGS sequence"/>
</dbReference>
<feature type="transmembrane region" description="Helical" evidence="2">
    <location>
        <begin position="175"/>
        <end position="197"/>
    </location>
</feature>
<dbReference type="InParanoid" id="K1WK48"/>
<proteinExistence type="predicted"/>
<keyword evidence="2" id="KW-0812">Transmembrane</keyword>
<feature type="region of interest" description="Disordered" evidence="1">
    <location>
        <begin position="1"/>
        <end position="93"/>
    </location>
</feature>
<feature type="compositionally biased region" description="Low complexity" evidence="1">
    <location>
        <begin position="231"/>
        <end position="246"/>
    </location>
</feature>
<feature type="region of interest" description="Disordered" evidence="1">
    <location>
        <begin position="230"/>
        <end position="329"/>
    </location>
</feature>
<sequence>MSSPGSHSTPAVPPSTPDASFAPQLPPPQLGKLDISNTKSNSNASTAPPSKNVLRKSVSSHPAYKRAQEAADSARRQVGKLRKHPTAVRASDACAKQAQNARDLLGRSEAVVDAERITGIDRLFLVFAGLLLFIALVPANLLGLAAPATTAIVAVRPTYHSYRALTDEKEDVKHLLTFYVALGLFQTVEGCVPTWILDRIPRYYMCKLILLTYLGHPRFKVDDWQKRITKQQSQQQQQQQQQQPVQQPEPLRLHVPYKAQQAYSSSTPTPPCDSPVGRSPSPLAAFGVTVDTQAPPENKYVSSDAVRNGAVKNWVKTSATSAIPRPTMH</sequence>
<evidence type="ECO:0008006" key="5">
    <source>
        <dbReference type="Google" id="ProtNLM"/>
    </source>
</evidence>
<evidence type="ECO:0000256" key="1">
    <source>
        <dbReference type="SAM" id="MobiDB-lite"/>
    </source>
</evidence>
<name>K1WK48_TRIAC</name>
<comment type="caution">
    <text evidence="3">The sequence shown here is derived from an EMBL/GenBank/DDBJ whole genome shotgun (WGS) entry which is preliminary data.</text>
</comment>
<dbReference type="eggNOG" id="KOG1726">
    <property type="taxonomic scope" value="Eukaryota"/>
</dbReference>
<evidence type="ECO:0000313" key="4">
    <source>
        <dbReference type="Proteomes" id="UP000006757"/>
    </source>
</evidence>
<feature type="transmembrane region" description="Helical" evidence="2">
    <location>
        <begin position="123"/>
        <end position="155"/>
    </location>
</feature>
<protein>
    <recommendedName>
        <fullName evidence="5">Protein YOP1</fullName>
    </recommendedName>
</protein>
<keyword evidence="4" id="KW-1185">Reference proteome</keyword>
<dbReference type="HOGENOM" id="CLU_853073_0_0_1"/>
<dbReference type="Pfam" id="PF03134">
    <property type="entry name" value="TB2_DP1_HVA22"/>
    <property type="match status" value="1"/>
</dbReference>
<accession>K1WK48</accession>
<feature type="compositionally biased region" description="Low complexity" evidence="1">
    <location>
        <begin position="36"/>
        <end position="47"/>
    </location>
</feature>
<reference evidence="3 4" key="1">
    <citation type="journal article" date="2012" name="Eukaryot. Cell">
        <title>Genome sequence of the Trichosporon asahii environmental strain CBS 8904.</title>
        <authorList>
            <person name="Yang R.Y."/>
            <person name="Li H.T."/>
            <person name="Zhu H."/>
            <person name="Zhou G.P."/>
            <person name="Wang M."/>
            <person name="Wang L."/>
        </authorList>
    </citation>
    <scope>NUCLEOTIDE SEQUENCE [LARGE SCALE GENOMIC DNA]</scope>
    <source>
        <strain evidence="3 4">CBS 8904</strain>
    </source>
</reference>
<gene>
    <name evidence="3" type="ORF">A1Q2_04045</name>
</gene>
<organism evidence="3 4">
    <name type="scientific">Trichosporon asahii var. asahii (strain CBS 8904)</name>
    <name type="common">Yeast</name>
    <dbReference type="NCBI Taxonomy" id="1220162"/>
    <lineage>
        <taxon>Eukaryota</taxon>
        <taxon>Fungi</taxon>
        <taxon>Dikarya</taxon>
        <taxon>Basidiomycota</taxon>
        <taxon>Agaricomycotina</taxon>
        <taxon>Tremellomycetes</taxon>
        <taxon>Trichosporonales</taxon>
        <taxon>Trichosporonaceae</taxon>
        <taxon>Trichosporon</taxon>
    </lineage>
</organism>
<feature type="compositionally biased region" description="Basic residues" evidence="1">
    <location>
        <begin position="77"/>
        <end position="86"/>
    </location>
</feature>
<dbReference type="InterPro" id="IPR004345">
    <property type="entry name" value="TB2_DP1_HVA22"/>
</dbReference>
<keyword evidence="2" id="KW-0472">Membrane</keyword>
<dbReference type="EMBL" id="AMBO01000312">
    <property type="protein sequence ID" value="EKD01674.1"/>
    <property type="molecule type" value="Genomic_DNA"/>
</dbReference>
<evidence type="ECO:0000313" key="3">
    <source>
        <dbReference type="EMBL" id="EKD01674.1"/>
    </source>
</evidence>
<dbReference type="AlphaFoldDB" id="K1WK48"/>
<evidence type="ECO:0000256" key="2">
    <source>
        <dbReference type="SAM" id="Phobius"/>
    </source>
</evidence>
<feature type="compositionally biased region" description="Basic and acidic residues" evidence="1">
    <location>
        <begin position="66"/>
        <end position="75"/>
    </location>
</feature>
<dbReference type="OrthoDB" id="10009287at2759"/>
<keyword evidence="2" id="KW-1133">Transmembrane helix</keyword>